<name>A0A225USK6_9STRA</name>
<sequence>MEKKDDQGATALNIACRYGHFEIIKLLVESGASVDTDTHDGFSLPMFPSCNGRADIHLSGSTALARACIQGHFDVVNALIGKGASIQTADKSGKTPPLHSALRGYAHITKLLLENGANVDEQCHDGFTALCCASFDGHLEIVDLLIQKKTDINMASNVNMTPLYFASWRGHLAVVKALVSAGADVDVQTSDGVTALATAFKNGHLGIVQILIANGASIDFKARAFIDKGDLNGLALLGRASKNDQLNIVKGFVNHGASIDLANYDGVTLLVASSLRGYSDIVEVLLKEKVDLHCTFFAGHVEIAIRLVQYGAVVDSKNEFGHTAHMLASSNESINTASFLLEHGASIDLVDADGFGAVMNASMLGHAKLWHYR</sequence>
<dbReference type="GO" id="GO:0000151">
    <property type="term" value="C:ubiquitin ligase complex"/>
    <property type="evidence" value="ECO:0007669"/>
    <property type="project" value="TreeGrafter"/>
</dbReference>
<evidence type="ECO:0000256" key="1">
    <source>
        <dbReference type="ARBA" id="ARBA00022737"/>
    </source>
</evidence>
<keyword evidence="5" id="KW-1185">Reference proteome</keyword>
<protein>
    <submittedName>
        <fullName evidence="4">Uncharacterized protein</fullName>
    </submittedName>
</protein>
<dbReference type="OrthoDB" id="194358at2759"/>
<dbReference type="PANTHER" id="PTHR24173:SF27">
    <property type="entry name" value="ANKYRIN REPEAT AND SOCS BOX PROTEIN 1"/>
    <property type="match status" value="1"/>
</dbReference>
<evidence type="ECO:0000313" key="5">
    <source>
        <dbReference type="Proteomes" id="UP000198211"/>
    </source>
</evidence>
<dbReference type="Gene3D" id="1.25.40.20">
    <property type="entry name" value="Ankyrin repeat-containing domain"/>
    <property type="match status" value="5"/>
</dbReference>
<dbReference type="SMART" id="SM00248">
    <property type="entry name" value="ANK"/>
    <property type="match status" value="9"/>
</dbReference>
<dbReference type="PRINTS" id="PR01415">
    <property type="entry name" value="ANKYRIN"/>
</dbReference>
<evidence type="ECO:0000313" key="4">
    <source>
        <dbReference type="EMBL" id="OWY95918.1"/>
    </source>
</evidence>
<dbReference type="GO" id="GO:0006511">
    <property type="term" value="P:ubiquitin-dependent protein catabolic process"/>
    <property type="evidence" value="ECO:0007669"/>
    <property type="project" value="TreeGrafter"/>
</dbReference>
<feature type="repeat" description="ANK" evidence="3">
    <location>
        <begin position="92"/>
        <end position="124"/>
    </location>
</feature>
<dbReference type="InterPro" id="IPR002110">
    <property type="entry name" value="Ankyrin_rpt"/>
</dbReference>
<comment type="caution">
    <text evidence="4">The sequence shown here is derived from an EMBL/GenBank/DDBJ whole genome shotgun (WGS) entry which is preliminary data.</text>
</comment>
<dbReference type="EMBL" id="NBNE01012313">
    <property type="protein sequence ID" value="OWY95918.1"/>
    <property type="molecule type" value="Genomic_DNA"/>
</dbReference>
<dbReference type="Pfam" id="PF00023">
    <property type="entry name" value="Ank"/>
    <property type="match status" value="1"/>
</dbReference>
<feature type="repeat" description="ANK" evidence="3">
    <location>
        <begin position="191"/>
        <end position="223"/>
    </location>
</feature>
<dbReference type="AlphaFoldDB" id="A0A225USK6"/>
<dbReference type="PROSITE" id="PS50088">
    <property type="entry name" value="ANK_REPEAT"/>
    <property type="match status" value="7"/>
</dbReference>
<dbReference type="Pfam" id="PF12796">
    <property type="entry name" value="Ank_2"/>
    <property type="match status" value="3"/>
</dbReference>
<gene>
    <name evidence="4" type="ORF">PHMEG_00033944</name>
</gene>
<feature type="repeat" description="ANK" evidence="3">
    <location>
        <begin position="158"/>
        <end position="190"/>
    </location>
</feature>
<dbReference type="InterPro" id="IPR036770">
    <property type="entry name" value="Ankyrin_rpt-contain_sf"/>
</dbReference>
<dbReference type="SUPFAM" id="SSF48403">
    <property type="entry name" value="Ankyrin repeat"/>
    <property type="match status" value="2"/>
</dbReference>
<keyword evidence="2 3" id="KW-0040">ANK repeat</keyword>
<keyword evidence="1" id="KW-0677">Repeat</keyword>
<feature type="repeat" description="ANK" evidence="3">
    <location>
        <begin position="125"/>
        <end position="157"/>
    </location>
</feature>
<reference evidence="5" key="1">
    <citation type="submission" date="2017-03" db="EMBL/GenBank/DDBJ databases">
        <title>Phytopthora megakarya and P. palmivora, two closely related causual agents of cacao black pod achieved similar genome size and gene model numbers by different mechanisms.</title>
        <authorList>
            <person name="Ali S."/>
            <person name="Shao J."/>
            <person name="Larry D.J."/>
            <person name="Kronmiller B."/>
            <person name="Shen D."/>
            <person name="Strem M.D."/>
            <person name="Melnick R.L."/>
            <person name="Guiltinan M.J."/>
            <person name="Tyler B.M."/>
            <person name="Meinhardt L.W."/>
            <person name="Bailey B.A."/>
        </authorList>
    </citation>
    <scope>NUCLEOTIDE SEQUENCE [LARGE SCALE GENOMIC DNA]</scope>
    <source>
        <strain evidence="5">zdho120</strain>
    </source>
</reference>
<accession>A0A225USK6</accession>
<feature type="repeat" description="ANK" evidence="3">
    <location>
        <begin position="59"/>
        <end position="91"/>
    </location>
</feature>
<feature type="repeat" description="ANK" evidence="3">
    <location>
        <begin position="320"/>
        <end position="352"/>
    </location>
</feature>
<dbReference type="STRING" id="4795.A0A225USK6"/>
<organism evidence="4 5">
    <name type="scientific">Phytophthora megakarya</name>
    <dbReference type="NCBI Taxonomy" id="4795"/>
    <lineage>
        <taxon>Eukaryota</taxon>
        <taxon>Sar</taxon>
        <taxon>Stramenopiles</taxon>
        <taxon>Oomycota</taxon>
        <taxon>Peronosporomycetes</taxon>
        <taxon>Peronosporales</taxon>
        <taxon>Peronosporaceae</taxon>
        <taxon>Phytophthora</taxon>
    </lineage>
</organism>
<evidence type="ECO:0000256" key="2">
    <source>
        <dbReference type="ARBA" id="ARBA00023043"/>
    </source>
</evidence>
<dbReference type="PROSITE" id="PS50297">
    <property type="entry name" value="ANK_REP_REGION"/>
    <property type="match status" value="6"/>
</dbReference>
<dbReference type="Proteomes" id="UP000198211">
    <property type="component" value="Unassembled WGS sequence"/>
</dbReference>
<dbReference type="PANTHER" id="PTHR24173">
    <property type="entry name" value="ANKYRIN REPEAT CONTAINING"/>
    <property type="match status" value="1"/>
</dbReference>
<feature type="repeat" description="ANK" evidence="3">
    <location>
        <begin position="7"/>
        <end position="39"/>
    </location>
</feature>
<proteinExistence type="predicted"/>
<evidence type="ECO:0000256" key="3">
    <source>
        <dbReference type="PROSITE-ProRule" id="PRU00023"/>
    </source>
</evidence>